<accession>A0A9P8FXD0</accession>
<reference evidence="1" key="1">
    <citation type="journal article" date="2021" name="J Fungi (Basel)">
        <title>Virulence traits and population genomics of the black yeast Aureobasidium melanogenum.</title>
        <authorList>
            <person name="Cernosa A."/>
            <person name="Sun X."/>
            <person name="Gostincar C."/>
            <person name="Fang C."/>
            <person name="Gunde-Cimerman N."/>
            <person name="Song Z."/>
        </authorList>
    </citation>
    <scope>NUCLEOTIDE SEQUENCE</scope>
    <source>
        <strain evidence="1">EXF-9298</strain>
    </source>
</reference>
<dbReference type="EMBL" id="JAHFXS010000347">
    <property type="protein sequence ID" value="KAG9985962.1"/>
    <property type="molecule type" value="Genomic_DNA"/>
</dbReference>
<evidence type="ECO:0000313" key="2">
    <source>
        <dbReference type="Proteomes" id="UP000729357"/>
    </source>
</evidence>
<sequence>MLAPEAVPLHPVCDKGKHRSSFNSDIQFRQLLTPRAPTTLSPSSCPRPLATHLGTDDCTSSINMAKDFVTSAESTPYWSGRLMSQFDRRRNEELQALLERTELGSAYPENNLNTCLRELQKKCVTEAARLSFAMFKARVYVKAGTLGTTVGVVESGIEFRGKDMVEA</sequence>
<proteinExistence type="predicted"/>
<reference evidence="1" key="2">
    <citation type="submission" date="2021-08" db="EMBL/GenBank/DDBJ databases">
        <authorList>
            <person name="Gostincar C."/>
            <person name="Sun X."/>
            <person name="Song Z."/>
            <person name="Gunde-Cimerman N."/>
        </authorList>
    </citation>
    <scope>NUCLEOTIDE SEQUENCE</scope>
    <source>
        <strain evidence="1">EXF-9298</strain>
    </source>
</reference>
<gene>
    <name evidence="1" type="ORF">KCU98_g4361</name>
</gene>
<protein>
    <submittedName>
        <fullName evidence="1">Uncharacterized protein</fullName>
    </submittedName>
</protein>
<feature type="non-terminal residue" evidence="1">
    <location>
        <position position="167"/>
    </location>
</feature>
<organism evidence="1 2">
    <name type="scientific">Aureobasidium melanogenum</name>
    <name type="common">Aureobasidium pullulans var. melanogenum</name>
    <dbReference type="NCBI Taxonomy" id="46634"/>
    <lineage>
        <taxon>Eukaryota</taxon>
        <taxon>Fungi</taxon>
        <taxon>Dikarya</taxon>
        <taxon>Ascomycota</taxon>
        <taxon>Pezizomycotina</taxon>
        <taxon>Dothideomycetes</taxon>
        <taxon>Dothideomycetidae</taxon>
        <taxon>Dothideales</taxon>
        <taxon>Saccotheciaceae</taxon>
        <taxon>Aureobasidium</taxon>
    </lineage>
</organism>
<evidence type="ECO:0000313" key="1">
    <source>
        <dbReference type="EMBL" id="KAG9985962.1"/>
    </source>
</evidence>
<name>A0A9P8FXD0_AURME</name>
<dbReference type="AlphaFoldDB" id="A0A9P8FXD0"/>
<dbReference type="Proteomes" id="UP000729357">
    <property type="component" value="Unassembled WGS sequence"/>
</dbReference>
<keyword evidence="2" id="KW-1185">Reference proteome</keyword>
<comment type="caution">
    <text evidence="1">The sequence shown here is derived from an EMBL/GenBank/DDBJ whole genome shotgun (WGS) entry which is preliminary data.</text>
</comment>